<comment type="similarity">
    <text evidence="2 9">Belongs to the class-II aminoacyl-tRNA synthetase family. Type 2 subfamily.</text>
</comment>
<reference evidence="11 12" key="1">
    <citation type="submission" date="2018-06" db="EMBL/GenBank/DDBJ databases">
        <authorList>
            <consortium name="Pathogen Informatics"/>
            <person name="Doyle S."/>
        </authorList>
    </citation>
    <scope>NUCLEOTIDE SEQUENCE [LARGE SCALE GENOMIC DNA]</scope>
    <source>
        <strain evidence="11 12">NCTC11224</strain>
    </source>
</reference>
<evidence type="ECO:0000256" key="9">
    <source>
        <dbReference type="HAMAP-Rule" id="MF_02075"/>
    </source>
</evidence>
<evidence type="ECO:0000313" key="11">
    <source>
        <dbReference type="EMBL" id="SQB16723.1"/>
    </source>
</evidence>
<keyword evidence="8 9" id="KW-0030">Aminoacyl-tRNA synthetase</keyword>
<dbReference type="Gene3D" id="3.30.930.10">
    <property type="entry name" value="Bira Bifunctional Protein, Domain 2"/>
    <property type="match status" value="1"/>
</dbReference>
<keyword evidence="4 9" id="KW-0436">Ligase</keyword>
<comment type="subcellular location">
    <subcellularLocation>
        <location evidence="1 9">Cytoplasm</location>
    </subcellularLocation>
</comment>
<dbReference type="PROSITE" id="PS50862">
    <property type="entry name" value="AA_TRNA_LIGASE_II"/>
    <property type="match status" value="1"/>
</dbReference>
<evidence type="ECO:0000256" key="4">
    <source>
        <dbReference type="ARBA" id="ARBA00022598"/>
    </source>
</evidence>
<gene>
    <name evidence="11" type="primary">asnS_3</name>
    <name evidence="9" type="synonym">aspS</name>
    <name evidence="11" type="ORF">NCTC11224_05784</name>
</gene>
<evidence type="ECO:0000256" key="7">
    <source>
        <dbReference type="ARBA" id="ARBA00022917"/>
    </source>
</evidence>
<dbReference type="PRINTS" id="PR01042">
    <property type="entry name" value="TRNASYNTHASP"/>
</dbReference>
<dbReference type="GO" id="GO:0017101">
    <property type="term" value="C:aminoacyl-tRNA synthetase multienzyme complex"/>
    <property type="evidence" value="ECO:0007669"/>
    <property type="project" value="TreeGrafter"/>
</dbReference>
<evidence type="ECO:0000256" key="1">
    <source>
        <dbReference type="ARBA" id="ARBA00004496"/>
    </source>
</evidence>
<dbReference type="InterPro" id="IPR006195">
    <property type="entry name" value="aa-tRNA-synth_II"/>
</dbReference>
<protein>
    <recommendedName>
        <fullName evidence="9">Aspartate--tRNA(Asp/Asn) ligase</fullName>
        <ecNumber evidence="9">6.1.1.23</ecNumber>
    </recommendedName>
    <alternativeName>
        <fullName evidence="9">Aspartyl-tRNA synthetase</fullName>
        <shortName evidence="9">AspRS</shortName>
    </alternativeName>
    <alternativeName>
        <fullName evidence="9">Non-discriminating aspartyl-tRNA synthetase</fullName>
        <shortName evidence="9">ND-AspRS</shortName>
    </alternativeName>
</protein>
<dbReference type="SUPFAM" id="SSF50249">
    <property type="entry name" value="Nucleic acid-binding proteins"/>
    <property type="match status" value="1"/>
</dbReference>
<evidence type="ECO:0000256" key="3">
    <source>
        <dbReference type="ARBA" id="ARBA00022490"/>
    </source>
</evidence>
<dbReference type="eggNOG" id="COG0017">
    <property type="taxonomic scope" value="Bacteria"/>
</dbReference>
<feature type="binding site" evidence="9">
    <location>
        <position position="366"/>
    </location>
    <ligand>
        <name>ATP</name>
        <dbReference type="ChEBI" id="CHEBI:30616"/>
    </ligand>
</feature>
<dbReference type="EMBL" id="UAVW01000021">
    <property type="protein sequence ID" value="SQB16723.1"/>
    <property type="molecule type" value="Genomic_DNA"/>
</dbReference>
<comment type="function">
    <text evidence="9">Aspartyl-tRNA synthetase with relaxed tRNA specificity since it is able to aspartylate not only its cognate tRNA(Asp) but also tRNA(Asn). Reaction proceeds in two steps: L-aspartate is first activated by ATP to form Asp-AMP and then transferred to the acceptor end of tRNA(Asp/Asn).</text>
</comment>
<evidence type="ECO:0000313" key="12">
    <source>
        <dbReference type="Proteomes" id="UP000251853"/>
    </source>
</evidence>
<dbReference type="NCBIfam" id="NF003483">
    <property type="entry name" value="PRK05159.1"/>
    <property type="match status" value="1"/>
</dbReference>
<dbReference type="HAMAP" id="MF_02075">
    <property type="entry name" value="Asp_tRNA_synth_type2"/>
    <property type="match status" value="1"/>
</dbReference>
<dbReference type="PANTHER" id="PTHR43450">
    <property type="entry name" value="ASPARTYL-TRNA SYNTHETASE"/>
    <property type="match status" value="1"/>
</dbReference>
<feature type="binding site" evidence="9">
    <location>
        <position position="219"/>
    </location>
    <ligand>
        <name>L-aspartate</name>
        <dbReference type="ChEBI" id="CHEBI:29991"/>
    </ligand>
</feature>
<feature type="domain" description="Aminoacyl-transfer RNA synthetases class-II family profile" evidence="10">
    <location>
        <begin position="143"/>
        <end position="443"/>
    </location>
</feature>
<dbReference type="InterPro" id="IPR012340">
    <property type="entry name" value="NA-bd_OB-fold"/>
</dbReference>
<keyword evidence="5 9" id="KW-0547">Nucleotide-binding</keyword>
<dbReference type="GO" id="GO:0016740">
    <property type="term" value="F:transferase activity"/>
    <property type="evidence" value="ECO:0007669"/>
    <property type="project" value="UniProtKB-ARBA"/>
</dbReference>
<dbReference type="GO" id="GO:0005524">
    <property type="term" value="F:ATP binding"/>
    <property type="evidence" value="ECO:0007669"/>
    <property type="project" value="UniProtKB-UniRule"/>
</dbReference>
<dbReference type="GO" id="GO:0003723">
    <property type="term" value="F:RNA binding"/>
    <property type="evidence" value="ECO:0007669"/>
    <property type="project" value="TreeGrafter"/>
</dbReference>
<dbReference type="InterPro" id="IPR045864">
    <property type="entry name" value="aa-tRNA-synth_II/BPL/LPL"/>
</dbReference>
<dbReference type="Pfam" id="PF00152">
    <property type="entry name" value="tRNA-synt_2"/>
    <property type="match status" value="1"/>
</dbReference>
<dbReference type="FunFam" id="3.30.930.10:FF:000038">
    <property type="entry name" value="Aspartate--tRNA ligase"/>
    <property type="match status" value="1"/>
</dbReference>
<feature type="binding site" evidence="9">
    <location>
        <position position="369"/>
    </location>
    <ligand>
        <name>L-aspartate</name>
        <dbReference type="ChEBI" id="CHEBI:29991"/>
    </ligand>
</feature>
<feature type="binding site" evidence="9">
    <location>
        <begin position="227"/>
        <end position="229"/>
    </location>
    <ligand>
        <name>ATP</name>
        <dbReference type="ChEBI" id="CHEBI:30616"/>
    </ligand>
</feature>
<feature type="binding site" evidence="9">
    <location>
        <position position="176"/>
    </location>
    <ligand>
        <name>L-aspartate</name>
        <dbReference type="ChEBI" id="CHEBI:29991"/>
    </ligand>
</feature>
<comment type="subunit">
    <text evidence="9">Homodimer.</text>
</comment>
<dbReference type="SUPFAM" id="SSF55681">
    <property type="entry name" value="Class II aaRS and biotin synthetases"/>
    <property type="match status" value="1"/>
</dbReference>
<dbReference type="InterPro" id="IPR004523">
    <property type="entry name" value="Asp-tRNA_synthase_2"/>
</dbReference>
<evidence type="ECO:0000256" key="6">
    <source>
        <dbReference type="ARBA" id="ARBA00022840"/>
    </source>
</evidence>
<evidence type="ECO:0000259" key="10">
    <source>
        <dbReference type="PROSITE" id="PS50862"/>
    </source>
</evidence>
<feature type="site" description="Important for tRNA non-discrimination" evidence="9">
    <location>
        <position position="90"/>
    </location>
</feature>
<evidence type="ECO:0000256" key="2">
    <source>
        <dbReference type="ARBA" id="ARBA00005312"/>
    </source>
</evidence>
<accession>A0A227LK74</accession>
<keyword evidence="6 9" id="KW-0067">ATP-binding</keyword>
<dbReference type="InterPro" id="IPR002312">
    <property type="entry name" value="Asp/Asn-tRNA-synth_IIb"/>
</dbReference>
<dbReference type="GO" id="GO:0006422">
    <property type="term" value="P:aspartyl-tRNA aminoacylation"/>
    <property type="evidence" value="ECO:0007669"/>
    <property type="project" value="UniProtKB-UniRule"/>
</dbReference>
<dbReference type="GO" id="GO:0005829">
    <property type="term" value="C:cytosol"/>
    <property type="evidence" value="ECO:0007669"/>
    <property type="project" value="TreeGrafter"/>
</dbReference>
<evidence type="ECO:0000256" key="5">
    <source>
        <dbReference type="ARBA" id="ARBA00022741"/>
    </source>
</evidence>
<keyword evidence="7 9" id="KW-0648">Protein biosynthesis</keyword>
<evidence type="ECO:0000256" key="8">
    <source>
        <dbReference type="ARBA" id="ARBA00023146"/>
    </source>
</evidence>
<dbReference type="NCBIfam" id="TIGR00458">
    <property type="entry name" value="aspS_nondisc"/>
    <property type="match status" value="1"/>
</dbReference>
<feature type="binding site" evidence="9">
    <location>
        <position position="373"/>
    </location>
    <ligand>
        <name>L-aspartate</name>
        <dbReference type="ChEBI" id="CHEBI:29991"/>
    </ligand>
</feature>
<proteinExistence type="inferred from homology"/>
<dbReference type="Gene3D" id="2.40.50.140">
    <property type="entry name" value="Nucleic acid-binding proteins"/>
    <property type="match status" value="1"/>
</dbReference>
<keyword evidence="3 9" id="KW-0963">Cytoplasm</keyword>
<dbReference type="GO" id="GO:0140096">
    <property type="term" value="F:catalytic activity, acting on a protein"/>
    <property type="evidence" value="ECO:0007669"/>
    <property type="project" value="UniProtKB-ARBA"/>
</dbReference>
<dbReference type="GO" id="GO:0050560">
    <property type="term" value="F:aspartate-tRNA(Asn) ligase activity"/>
    <property type="evidence" value="ECO:0007669"/>
    <property type="project" value="UniProtKB-EC"/>
</dbReference>
<dbReference type="Proteomes" id="UP000251853">
    <property type="component" value="Unassembled WGS sequence"/>
</dbReference>
<dbReference type="RefSeq" id="WP_022203222.1">
    <property type="nucleotide sequence ID" value="NZ_CAJUGB010000031.1"/>
</dbReference>
<dbReference type="InterPro" id="IPR004365">
    <property type="entry name" value="NA-bd_OB_tRNA"/>
</dbReference>
<feature type="binding site" evidence="9">
    <location>
        <begin position="414"/>
        <end position="417"/>
    </location>
    <ligand>
        <name>ATP</name>
        <dbReference type="ChEBI" id="CHEBI:30616"/>
    </ligand>
</feature>
<dbReference type="GO" id="GO:0004815">
    <property type="term" value="F:aspartate-tRNA ligase activity"/>
    <property type="evidence" value="ECO:0007669"/>
    <property type="project" value="UniProtKB-UniRule"/>
</dbReference>
<sequence>MEFVNGVKEKRVLDIREVLEGEYEGKEIRMNGAVHTIRHMGEVAFVILRKSRGLVQCVYEAGGTDFDIRDLKEESAVEVMGVVKAEERAPQGFEIRLKEIRVLSQPAEPLPLAVSKWKLNTSLETKLSLRPISLRNVRERAKFKIQEGIVRGFRDYLLSQGFTEIRTPKIVARGAEGGSNVFKLEYFNKKAELGQSPQFYKQTMVGVYDRVFEAAPVFRAEKHNTTRHLNEYTSLDFEMGYIDSFRDVMDMETGMLQYVMRLLEQEYKKELDMLGVTLPEVGRIPAVRFDQAKELVSRKYDRKIRNPYDLEPEEELLIGRYFKEEYGSDFVFVTHYPSKKRPFYAMDDPEDPKFTLSFDLMFRGLEVTTGGQRIHDYREITDKMEKRGMDPEDIASYLMIFKYGMPPHGGLGIGLERLTMRLLDEQNVREASLFPRDVTRLEP</sequence>
<feature type="binding site" evidence="9">
    <location>
        <begin position="219"/>
        <end position="221"/>
    </location>
    <ligand>
        <name>ATP</name>
        <dbReference type="ChEBI" id="CHEBI:30616"/>
    </ligand>
</feature>
<dbReference type="STRING" id="1280695.GCA_000424325_02129"/>
<dbReference type="InterPro" id="IPR004364">
    <property type="entry name" value="Aa-tRNA-synt_II"/>
</dbReference>
<comment type="catalytic activity">
    <reaction evidence="9">
        <text>tRNA(Asx) + L-aspartate + ATP = L-aspartyl-tRNA(Asx) + AMP + diphosphate</text>
        <dbReference type="Rhea" id="RHEA:18349"/>
        <dbReference type="Rhea" id="RHEA-COMP:9710"/>
        <dbReference type="Rhea" id="RHEA-COMP:9711"/>
        <dbReference type="ChEBI" id="CHEBI:29991"/>
        <dbReference type="ChEBI" id="CHEBI:30616"/>
        <dbReference type="ChEBI" id="CHEBI:33019"/>
        <dbReference type="ChEBI" id="CHEBI:78442"/>
        <dbReference type="ChEBI" id="CHEBI:78516"/>
        <dbReference type="ChEBI" id="CHEBI:456215"/>
        <dbReference type="EC" id="6.1.1.23"/>
    </reaction>
</comment>
<organism evidence="11 12">
    <name type="scientific">Enterocloster clostridioformis</name>
    <dbReference type="NCBI Taxonomy" id="1531"/>
    <lineage>
        <taxon>Bacteria</taxon>
        <taxon>Bacillati</taxon>
        <taxon>Bacillota</taxon>
        <taxon>Clostridia</taxon>
        <taxon>Lachnospirales</taxon>
        <taxon>Lachnospiraceae</taxon>
        <taxon>Enterocloster</taxon>
    </lineage>
</organism>
<name>A0A227LK74_9FIRM</name>
<feature type="region of interest" description="Aspartate" evidence="9">
    <location>
        <begin position="198"/>
        <end position="201"/>
    </location>
</feature>
<dbReference type="PANTHER" id="PTHR43450:SF1">
    <property type="entry name" value="ASPARTATE--TRNA LIGASE, CYTOPLASMIC"/>
    <property type="match status" value="1"/>
</dbReference>
<dbReference type="EC" id="6.1.1.23" evidence="9"/>
<dbReference type="Pfam" id="PF01336">
    <property type="entry name" value="tRNA_anti-codon"/>
    <property type="match status" value="1"/>
</dbReference>
<dbReference type="AlphaFoldDB" id="A0A227LK74"/>
<keyword evidence="12" id="KW-1185">Reference proteome</keyword>